<gene>
    <name evidence="2" type="ORF">I6G56_11335</name>
</gene>
<accession>A0A7T2WXX1</accession>
<dbReference type="EMBL" id="CP065686">
    <property type="protein sequence ID" value="QPS42230.1"/>
    <property type="molecule type" value="Genomic_DNA"/>
</dbReference>
<feature type="chain" id="PRO_5033001842" evidence="1">
    <location>
        <begin position="25"/>
        <end position="161"/>
    </location>
</feature>
<dbReference type="Proteomes" id="UP000594943">
    <property type="component" value="Chromosome 1"/>
</dbReference>
<evidence type="ECO:0000313" key="3">
    <source>
        <dbReference type="Proteomes" id="UP000594943"/>
    </source>
</evidence>
<dbReference type="Pfam" id="PF11745">
    <property type="entry name" value="DUF3304"/>
    <property type="match status" value="1"/>
</dbReference>
<dbReference type="AlphaFoldDB" id="A0A7T2WXX1"/>
<protein>
    <submittedName>
        <fullName evidence="2">DUF3304 domain-containing protein</fullName>
    </submittedName>
</protein>
<reference evidence="2 3" key="1">
    <citation type="submission" date="2020-12" db="EMBL/GenBank/DDBJ databases">
        <title>FDA dAtabase for Regulatory Grade micrObial Sequences (FDA-ARGOS): Supporting development and validation of Infectious Disease Dx tests.</title>
        <authorList>
            <person name="Nelson B."/>
            <person name="Plummer A."/>
            <person name="Tallon L."/>
            <person name="Sadzewicz L."/>
            <person name="Zhao X."/>
            <person name="Boylan J."/>
            <person name="Ott S."/>
            <person name="Bowen H."/>
            <person name="Vavikolanu K."/>
            <person name="Mehta A."/>
            <person name="Aluvathingal J."/>
            <person name="Nadendla S."/>
            <person name="Myers T."/>
            <person name="Yan Y."/>
            <person name="Sichtig H."/>
        </authorList>
    </citation>
    <scope>NUCLEOTIDE SEQUENCE [LARGE SCALE GENOMIC DNA]</scope>
    <source>
        <strain evidence="2 3">FDAARGOS_899</strain>
    </source>
</reference>
<dbReference type="RefSeq" id="WP_082262314.1">
    <property type="nucleotide sequence ID" value="NZ_CP013380.1"/>
</dbReference>
<dbReference type="InterPro" id="IPR021733">
    <property type="entry name" value="DUF3304"/>
</dbReference>
<sequence length="161" mass="17349">MTFATFQRMAFAAGFAVFTLTACAGSSFLPDDPLKGAGPALGMVPINHTDRYAVNIFVEKYWAGDAVAHNAGGKTACCFPGVKDWNKPVTVTWEWGYEEDPKTKAVTRPDEKHTVQVHFPPGGPNQGSDPYKTDAYLCVILRDRNTAELAFSPSGTGCAAK</sequence>
<evidence type="ECO:0000256" key="1">
    <source>
        <dbReference type="SAM" id="SignalP"/>
    </source>
</evidence>
<feature type="signal peptide" evidence="1">
    <location>
        <begin position="1"/>
        <end position="24"/>
    </location>
</feature>
<evidence type="ECO:0000313" key="2">
    <source>
        <dbReference type="EMBL" id="QPS42230.1"/>
    </source>
</evidence>
<proteinExistence type="predicted"/>
<dbReference type="KEGG" id="bhg:I6G56_11335"/>
<name>A0A7T2WXX1_9BURK</name>
<keyword evidence="1" id="KW-0732">Signal</keyword>
<organism evidence="2 3">
    <name type="scientific">Burkholderia humptydooensis</name>
    <dbReference type="NCBI Taxonomy" id="430531"/>
    <lineage>
        <taxon>Bacteria</taxon>
        <taxon>Pseudomonadati</taxon>
        <taxon>Pseudomonadota</taxon>
        <taxon>Betaproteobacteria</taxon>
        <taxon>Burkholderiales</taxon>
        <taxon>Burkholderiaceae</taxon>
        <taxon>Burkholderia</taxon>
        <taxon>pseudomallei group</taxon>
    </lineage>
</organism>